<evidence type="ECO:0000313" key="1">
    <source>
        <dbReference type="EMBL" id="ETJ24416.1"/>
    </source>
</evidence>
<feature type="non-terminal residue" evidence="1">
    <location>
        <position position="86"/>
    </location>
</feature>
<comment type="caution">
    <text evidence="1">The sequence shown here is derived from an EMBL/GenBank/DDBJ whole genome shotgun (WGS) entry which is preliminary data.</text>
</comment>
<accession>W1X2L3</accession>
<sequence length="86" mass="9708">NTAGGQCAICWLVYFRCDDSPFDQTIAAILCRIVNRVDDDHLHPANILVHSTATRANVKNNLPDNFLYYPAKALNMSYLITPLRRS</sequence>
<gene>
    <name evidence="1" type="ORF">Q604_UNBC18022G0001</name>
</gene>
<organism evidence="1">
    <name type="scientific">human gut metagenome</name>
    <dbReference type="NCBI Taxonomy" id="408170"/>
    <lineage>
        <taxon>unclassified sequences</taxon>
        <taxon>metagenomes</taxon>
        <taxon>organismal metagenomes</taxon>
    </lineage>
</organism>
<protein>
    <submittedName>
        <fullName evidence="1">Uncharacterized protein</fullName>
    </submittedName>
</protein>
<reference evidence="1" key="1">
    <citation type="submission" date="2013-12" db="EMBL/GenBank/DDBJ databases">
        <title>A Varibaculum cambriense genome reconstructed from a premature infant gut community with otherwise low bacterial novelty that shifts toward anaerobic metabolism during the third week of life.</title>
        <authorList>
            <person name="Brown C.T."/>
            <person name="Sharon I."/>
            <person name="Thomas B.C."/>
            <person name="Castelle C.J."/>
            <person name="Morowitz M.J."/>
            <person name="Banfield J.F."/>
        </authorList>
    </citation>
    <scope>NUCLEOTIDE SEQUENCE</scope>
</reference>
<dbReference type="EMBL" id="AZMM01018022">
    <property type="protein sequence ID" value="ETJ24416.1"/>
    <property type="molecule type" value="Genomic_DNA"/>
</dbReference>
<proteinExistence type="predicted"/>
<dbReference type="AlphaFoldDB" id="W1X2L3"/>
<feature type="non-terminal residue" evidence="1">
    <location>
        <position position="1"/>
    </location>
</feature>
<name>W1X2L3_9ZZZZ</name>